<dbReference type="FunFam" id="2.40.50.140:FF:000006">
    <property type="entry name" value="Cold shock protein CspC"/>
    <property type="match status" value="1"/>
</dbReference>
<dbReference type="GO" id="GO:0003676">
    <property type="term" value="F:nucleic acid binding"/>
    <property type="evidence" value="ECO:0007669"/>
    <property type="project" value="InterPro"/>
</dbReference>
<evidence type="ECO:0000256" key="2">
    <source>
        <dbReference type="ARBA" id="ARBA00022490"/>
    </source>
</evidence>
<comment type="subcellular location">
    <subcellularLocation>
        <location evidence="1">Cytoplasm</location>
    </subcellularLocation>
</comment>
<dbReference type="AlphaFoldDB" id="A0A8J3AEA0"/>
<dbReference type="InterPro" id="IPR012340">
    <property type="entry name" value="NA-bd_OB-fold"/>
</dbReference>
<dbReference type="EMBL" id="BMHA01000004">
    <property type="protein sequence ID" value="GGI05466.1"/>
    <property type="molecule type" value="Genomic_DNA"/>
</dbReference>
<dbReference type="Pfam" id="PF00313">
    <property type="entry name" value="CSD"/>
    <property type="match status" value="1"/>
</dbReference>
<dbReference type="Gene3D" id="2.40.50.140">
    <property type="entry name" value="Nucleic acid-binding proteins"/>
    <property type="match status" value="1"/>
</dbReference>
<dbReference type="GO" id="GO:0005737">
    <property type="term" value="C:cytoplasm"/>
    <property type="evidence" value="ECO:0007669"/>
    <property type="project" value="UniProtKB-SubCell"/>
</dbReference>
<dbReference type="PROSITE" id="PS51857">
    <property type="entry name" value="CSD_2"/>
    <property type="match status" value="1"/>
</dbReference>
<dbReference type="InterPro" id="IPR011129">
    <property type="entry name" value="CSD"/>
</dbReference>
<dbReference type="RefSeq" id="WP_370469412.1">
    <property type="nucleotide sequence ID" value="NZ_BMHA01000004.1"/>
</dbReference>
<evidence type="ECO:0000313" key="5">
    <source>
        <dbReference type="Proteomes" id="UP000650511"/>
    </source>
</evidence>
<evidence type="ECO:0000256" key="1">
    <source>
        <dbReference type="ARBA" id="ARBA00004496"/>
    </source>
</evidence>
<keyword evidence="2" id="KW-0963">Cytoplasm</keyword>
<dbReference type="PANTHER" id="PTHR46565">
    <property type="entry name" value="COLD SHOCK DOMAIN PROTEIN 2"/>
    <property type="match status" value="1"/>
</dbReference>
<gene>
    <name evidence="4" type="ORF">GCM10011354_14240</name>
</gene>
<reference evidence="4" key="1">
    <citation type="journal article" date="2014" name="Int. J. Syst. Evol. Microbiol.">
        <title>Complete genome sequence of Corynebacterium casei LMG S-19264T (=DSM 44701T), isolated from a smear-ripened cheese.</title>
        <authorList>
            <consortium name="US DOE Joint Genome Institute (JGI-PGF)"/>
            <person name="Walter F."/>
            <person name="Albersmeier A."/>
            <person name="Kalinowski J."/>
            <person name="Ruckert C."/>
        </authorList>
    </citation>
    <scope>NUCLEOTIDE SEQUENCE</scope>
    <source>
        <strain evidence="4">CGMCC 1.14988</strain>
    </source>
</reference>
<dbReference type="CDD" id="cd04458">
    <property type="entry name" value="CSP_CDS"/>
    <property type="match status" value="1"/>
</dbReference>
<name>A0A8J3AEA0_9ACTN</name>
<accession>A0A8J3AEA0</accession>
<dbReference type="PRINTS" id="PR00050">
    <property type="entry name" value="COLDSHOCK"/>
</dbReference>
<evidence type="ECO:0000313" key="4">
    <source>
        <dbReference type="EMBL" id="GGI05466.1"/>
    </source>
</evidence>
<dbReference type="Proteomes" id="UP000650511">
    <property type="component" value="Unassembled WGS sequence"/>
</dbReference>
<evidence type="ECO:0000259" key="3">
    <source>
        <dbReference type="PROSITE" id="PS51857"/>
    </source>
</evidence>
<organism evidence="4 5">
    <name type="scientific">Egicoccus halophilus</name>
    <dbReference type="NCBI Taxonomy" id="1670830"/>
    <lineage>
        <taxon>Bacteria</taxon>
        <taxon>Bacillati</taxon>
        <taxon>Actinomycetota</taxon>
        <taxon>Nitriliruptoria</taxon>
        <taxon>Egicoccales</taxon>
        <taxon>Egicoccaceae</taxon>
        <taxon>Egicoccus</taxon>
    </lineage>
</organism>
<sequence>MQSELQQLTAEIPVVQARARGEVRWFNQEKGYGFIAPDDGSDDVFVRYSAIDGDGFKTLAAGQQVTYERSDDGRGPRALQVRPA</sequence>
<reference evidence="4" key="2">
    <citation type="submission" date="2020-09" db="EMBL/GenBank/DDBJ databases">
        <authorList>
            <person name="Sun Q."/>
            <person name="Zhou Y."/>
        </authorList>
    </citation>
    <scope>NUCLEOTIDE SEQUENCE</scope>
    <source>
        <strain evidence="4">CGMCC 1.14988</strain>
    </source>
</reference>
<proteinExistence type="predicted"/>
<dbReference type="SUPFAM" id="SSF50249">
    <property type="entry name" value="Nucleic acid-binding proteins"/>
    <property type="match status" value="1"/>
</dbReference>
<feature type="domain" description="CSD" evidence="3">
    <location>
        <begin position="18"/>
        <end position="83"/>
    </location>
</feature>
<dbReference type="SMART" id="SM00357">
    <property type="entry name" value="CSP"/>
    <property type="match status" value="1"/>
</dbReference>
<keyword evidence="5" id="KW-1185">Reference proteome</keyword>
<comment type="caution">
    <text evidence="4">The sequence shown here is derived from an EMBL/GenBank/DDBJ whole genome shotgun (WGS) entry which is preliminary data.</text>
</comment>
<dbReference type="PANTHER" id="PTHR46565:SF20">
    <property type="entry name" value="COLD SHOCK DOMAIN-CONTAINING PROTEIN 4"/>
    <property type="match status" value="1"/>
</dbReference>
<dbReference type="InterPro" id="IPR002059">
    <property type="entry name" value="CSP_DNA-bd"/>
</dbReference>
<protein>
    <recommendedName>
        <fullName evidence="3">CSD domain-containing protein</fullName>
    </recommendedName>
</protein>